<feature type="transmembrane region" description="Helical" evidence="7">
    <location>
        <begin position="240"/>
        <end position="262"/>
    </location>
</feature>
<dbReference type="SUPFAM" id="SSF161098">
    <property type="entry name" value="MetI-like"/>
    <property type="match status" value="1"/>
</dbReference>
<protein>
    <submittedName>
        <fullName evidence="9">ABC transporter permease</fullName>
    </submittedName>
</protein>
<keyword evidence="5 7" id="KW-1133">Transmembrane helix</keyword>
<evidence type="ECO:0000256" key="4">
    <source>
        <dbReference type="ARBA" id="ARBA00022692"/>
    </source>
</evidence>
<evidence type="ECO:0000256" key="2">
    <source>
        <dbReference type="ARBA" id="ARBA00022448"/>
    </source>
</evidence>
<dbReference type="PANTHER" id="PTHR43163:SF3">
    <property type="entry name" value="PEPTIDE ABC TRANSPORTER PERMEASE PROTEIN"/>
    <property type="match status" value="1"/>
</dbReference>
<dbReference type="Gene3D" id="1.10.3720.10">
    <property type="entry name" value="MetI-like"/>
    <property type="match status" value="1"/>
</dbReference>
<keyword evidence="4 7" id="KW-0812">Transmembrane</keyword>
<dbReference type="Pfam" id="PF00528">
    <property type="entry name" value="BPD_transp_1"/>
    <property type="match status" value="1"/>
</dbReference>
<organism evidence="9 10">
    <name type="scientific">Roseomonas populi</name>
    <dbReference type="NCBI Taxonomy" id="3121582"/>
    <lineage>
        <taxon>Bacteria</taxon>
        <taxon>Pseudomonadati</taxon>
        <taxon>Pseudomonadota</taxon>
        <taxon>Alphaproteobacteria</taxon>
        <taxon>Acetobacterales</taxon>
        <taxon>Roseomonadaceae</taxon>
        <taxon>Roseomonas</taxon>
    </lineage>
</organism>
<feature type="transmembrane region" description="Helical" evidence="7">
    <location>
        <begin position="12"/>
        <end position="30"/>
    </location>
</feature>
<dbReference type="RefSeq" id="WP_257714747.1">
    <property type="nucleotide sequence ID" value="NZ_JANJOU010000002.1"/>
</dbReference>
<comment type="caution">
    <text evidence="9">The sequence shown here is derived from an EMBL/GenBank/DDBJ whole genome shotgun (WGS) entry which is preliminary data.</text>
</comment>
<name>A0ABT1WYZ0_9PROT</name>
<keyword evidence="6 7" id="KW-0472">Membrane</keyword>
<accession>A0ABT1WYZ0</accession>
<keyword evidence="2 7" id="KW-0813">Transport</keyword>
<comment type="similarity">
    <text evidence="7">Belongs to the binding-protein-dependent transport system permease family.</text>
</comment>
<keyword evidence="3" id="KW-1003">Cell membrane</keyword>
<dbReference type="PANTHER" id="PTHR43163">
    <property type="entry name" value="DIPEPTIDE TRANSPORT SYSTEM PERMEASE PROTEIN DPPB-RELATED"/>
    <property type="match status" value="1"/>
</dbReference>
<feature type="domain" description="ABC transmembrane type-1" evidence="8">
    <location>
        <begin position="96"/>
        <end position="301"/>
    </location>
</feature>
<proteinExistence type="inferred from homology"/>
<evidence type="ECO:0000256" key="7">
    <source>
        <dbReference type="RuleBase" id="RU363032"/>
    </source>
</evidence>
<dbReference type="CDD" id="cd06261">
    <property type="entry name" value="TM_PBP2"/>
    <property type="match status" value="1"/>
</dbReference>
<evidence type="ECO:0000256" key="3">
    <source>
        <dbReference type="ARBA" id="ARBA00022475"/>
    </source>
</evidence>
<feature type="transmembrane region" description="Helical" evidence="7">
    <location>
        <begin position="135"/>
        <end position="162"/>
    </location>
</feature>
<dbReference type="Proteomes" id="UP001524642">
    <property type="component" value="Unassembled WGS sequence"/>
</dbReference>
<evidence type="ECO:0000256" key="1">
    <source>
        <dbReference type="ARBA" id="ARBA00004651"/>
    </source>
</evidence>
<dbReference type="EMBL" id="JANJOU010000002">
    <property type="protein sequence ID" value="MCR0981066.1"/>
    <property type="molecule type" value="Genomic_DNA"/>
</dbReference>
<evidence type="ECO:0000313" key="10">
    <source>
        <dbReference type="Proteomes" id="UP001524642"/>
    </source>
</evidence>
<dbReference type="PROSITE" id="PS50928">
    <property type="entry name" value="ABC_TM1"/>
    <property type="match status" value="1"/>
</dbReference>
<evidence type="ECO:0000256" key="6">
    <source>
        <dbReference type="ARBA" id="ARBA00023136"/>
    </source>
</evidence>
<dbReference type="InterPro" id="IPR045621">
    <property type="entry name" value="BPD_transp_1_N"/>
</dbReference>
<feature type="transmembrane region" description="Helical" evidence="7">
    <location>
        <begin position="282"/>
        <end position="308"/>
    </location>
</feature>
<keyword evidence="10" id="KW-1185">Reference proteome</keyword>
<gene>
    <name evidence="9" type="ORF">NRP21_03275</name>
</gene>
<sequence>MIEALLRRLGAALVTLVLATGVVFLVIRAVPGDIIGEMLGQSAGDPASEAALRAFFGLDRPLVTQYLTWAGDVLRGDLGTSMRQGLPVLGIVLDAFLVTLEIGLATLLVSILVGVPLGLAAGVRPGGVADMMVEGFTLLGLSAPVFWTGMVLLILADSWLGWSPPLIYTPPSVSLADNLEGIALPVLALGFLQAAAYAQFTRQQSAALMRQDFVRAARARGLPARVVYGRHLLRNIAIPLVTYAGLILVQILGGVVVVETLFGIPGLGRTLLAAIQGRDYPVLQGALLLTVVVALLVNLVIDLTYALIDPRVRGA</sequence>
<dbReference type="Pfam" id="PF19300">
    <property type="entry name" value="BPD_transp_1_N"/>
    <property type="match status" value="1"/>
</dbReference>
<evidence type="ECO:0000259" key="8">
    <source>
        <dbReference type="PROSITE" id="PS50928"/>
    </source>
</evidence>
<comment type="subcellular location">
    <subcellularLocation>
        <location evidence="1 7">Cell membrane</location>
        <topology evidence="1 7">Multi-pass membrane protein</topology>
    </subcellularLocation>
</comment>
<reference evidence="9 10" key="1">
    <citation type="submission" date="2022-06" db="EMBL/GenBank/DDBJ databases">
        <title>Roseomonas CN29.</title>
        <authorList>
            <person name="Cheng Y."/>
            <person name="He X."/>
        </authorList>
    </citation>
    <scope>NUCLEOTIDE SEQUENCE [LARGE SCALE GENOMIC DNA]</scope>
    <source>
        <strain evidence="9 10">CN29</strain>
    </source>
</reference>
<feature type="transmembrane region" description="Helical" evidence="7">
    <location>
        <begin position="182"/>
        <end position="200"/>
    </location>
</feature>
<evidence type="ECO:0000256" key="5">
    <source>
        <dbReference type="ARBA" id="ARBA00022989"/>
    </source>
</evidence>
<dbReference type="InterPro" id="IPR035906">
    <property type="entry name" value="MetI-like_sf"/>
</dbReference>
<evidence type="ECO:0000313" key="9">
    <source>
        <dbReference type="EMBL" id="MCR0981066.1"/>
    </source>
</evidence>
<dbReference type="InterPro" id="IPR000515">
    <property type="entry name" value="MetI-like"/>
</dbReference>
<feature type="transmembrane region" description="Helical" evidence="7">
    <location>
        <begin position="102"/>
        <end position="123"/>
    </location>
</feature>